<dbReference type="Pfam" id="PF19501">
    <property type="entry name" value="PcRGLX_1st"/>
    <property type="match status" value="1"/>
</dbReference>
<evidence type="ECO:0000259" key="2">
    <source>
        <dbReference type="Pfam" id="PF19501"/>
    </source>
</evidence>
<organism evidence="3 4">
    <name type="scientific">Diaphorobacter limosus</name>
    <dbReference type="NCBI Taxonomy" id="3036128"/>
    <lineage>
        <taxon>Bacteria</taxon>
        <taxon>Pseudomonadati</taxon>
        <taxon>Pseudomonadota</taxon>
        <taxon>Betaproteobacteria</taxon>
        <taxon>Burkholderiales</taxon>
        <taxon>Comamonadaceae</taxon>
        <taxon>Diaphorobacter</taxon>
    </lineage>
</organism>
<reference evidence="3 4" key="1">
    <citation type="submission" date="2023-03" db="EMBL/GenBank/DDBJ databases">
        <title>Diaphorobacter basophil sp. nov., isolated from a sewage-treatment plant.</title>
        <authorList>
            <person name="Yang K."/>
        </authorList>
    </citation>
    <scope>NUCLEOTIDE SEQUENCE [LARGE SCALE GENOMIC DNA]</scope>
    <source>
        <strain evidence="3 4">Y-1</strain>
    </source>
</reference>
<protein>
    <recommendedName>
        <fullName evidence="2">PcRGLX/YetA-like N-terminal RIFT barrel domain-containing protein</fullName>
    </recommendedName>
</protein>
<dbReference type="InterPro" id="IPR048329">
    <property type="entry name" value="PcRGLX_1st"/>
</dbReference>
<feature type="domain" description="PcRGLX/YetA-like N-terminal RIFT barrel" evidence="2">
    <location>
        <begin position="60"/>
        <end position="117"/>
    </location>
</feature>
<evidence type="ECO:0000313" key="4">
    <source>
        <dbReference type="Proteomes" id="UP001303211"/>
    </source>
</evidence>
<sequence length="691" mass="75726">MANVDLNSSLATPRPPTAATPTPTPTLPPPSVVQPAGAFNCAADAITCVEVASASSQTQGSVPVTFGQPFKAGDWQPTSQGLVAKVDGTTIPLQTDELSTHRDGSARFAVLSAQLTNLPAGQKRIINLYRGAKSNSTPNVPAKPDWNLELEAQVYDANGSVTTLVAQPQAQLVSQIASGSERRLAGAIASEYTVTLPFKNKATGATHPHLTARLHTRLVDGGQRIRTDVVMENTRTWTPNPANITYSLDVKRNGSTIYTQPKFTHYHHARWHKVLWTGSSAEPQARVRHNMRYFLDSKATWNYDLSINVPEAVLAKWATDLQKLRTAQAALGPMGNAFLNPYFPSTGARSEIGPLPRWTATYLITQDERVREVMFANADAAAAVPIHYRDEKTGQILDVETHPKVSVQYGTSNPVVPSSSPKDTIWHPDIPHQGSFTYIPYLISGDAFYLEEMAYWAGWNVASYNPAYRQETKGLLYAHQVRGQAWGMRSIAEVAHALPNSHIQKNYFNSILANNLAHYATYQNNSKQSPIGAMIGSSHTHDAAPWQNDFVGTIFSLLVENNEPGAKTMLDWVNRFNIGRFENEANGFCMAHAPGYYWKVRKDTGEFITSWADLYATNYPTEQGKACSTLPITEGYPHLALGYAAIARGTLAATSNAGLKGATSAYQAWKAKTPLMDADFRNDPTWAIIPR</sequence>
<accession>A0ABZ0J341</accession>
<feature type="compositionally biased region" description="Polar residues" evidence="1">
    <location>
        <begin position="1"/>
        <end position="10"/>
    </location>
</feature>
<keyword evidence="4" id="KW-1185">Reference proteome</keyword>
<dbReference type="EMBL" id="CP136921">
    <property type="protein sequence ID" value="WOO31937.1"/>
    <property type="molecule type" value="Genomic_DNA"/>
</dbReference>
<feature type="compositionally biased region" description="Pro residues" evidence="1">
    <location>
        <begin position="13"/>
        <end position="31"/>
    </location>
</feature>
<proteinExistence type="predicted"/>
<evidence type="ECO:0000256" key="1">
    <source>
        <dbReference type="SAM" id="MobiDB-lite"/>
    </source>
</evidence>
<name>A0ABZ0J341_9BURK</name>
<evidence type="ECO:0000313" key="3">
    <source>
        <dbReference type="EMBL" id="WOO31937.1"/>
    </source>
</evidence>
<dbReference type="Proteomes" id="UP001303211">
    <property type="component" value="Chromosome"/>
</dbReference>
<dbReference type="RefSeq" id="WP_317701406.1">
    <property type="nucleotide sequence ID" value="NZ_CP136921.1"/>
</dbReference>
<gene>
    <name evidence="3" type="ORF">P4826_16275</name>
</gene>
<feature type="region of interest" description="Disordered" evidence="1">
    <location>
        <begin position="1"/>
        <end position="31"/>
    </location>
</feature>